<dbReference type="EMBL" id="JAUMVS010000330">
    <property type="protein sequence ID" value="MDO4842830.1"/>
    <property type="molecule type" value="Genomic_DNA"/>
</dbReference>
<evidence type="ECO:0000256" key="3">
    <source>
        <dbReference type="ARBA" id="ARBA00022692"/>
    </source>
</evidence>
<feature type="transmembrane region" description="Helical" evidence="6">
    <location>
        <begin position="163"/>
        <end position="186"/>
    </location>
</feature>
<name>A0AA43RJE2_9ACTN</name>
<feature type="transmembrane region" description="Helical" evidence="6">
    <location>
        <begin position="71"/>
        <end position="94"/>
    </location>
</feature>
<reference evidence="7" key="1">
    <citation type="submission" date="2023-07" db="EMBL/GenBank/DDBJ databases">
        <title>Between Cages and Wild: Unraveling the Impact of Captivity on Animal Microbiomes and Antimicrobial Resistance.</title>
        <authorList>
            <person name="Schmartz G.P."/>
            <person name="Rehner J."/>
            <person name="Schuff M.J."/>
            <person name="Becker S.L."/>
            <person name="Kravczyk M."/>
            <person name="Gurevich A."/>
            <person name="Francke R."/>
            <person name="Mueller R."/>
            <person name="Keller V."/>
            <person name="Keller A."/>
        </authorList>
    </citation>
    <scope>NUCLEOTIDE SEQUENCE</scope>
    <source>
        <strain evidence="7">S12M_St_49</strain>
    </source>
</reference>
<comment type="caution">
    <text evidence="7">The sequence shown here is derived from an EMBL/GenBank/DDBJ whole genome shotgun (WGS) entry which is preliminary data.</text>
</comment>
<dbReference type="Proteomes" id="UP001168575">
    <property type="component" value="Unassembled WGS sequence"/>
</dbReference>
<evidence type="ECO:0000313" key="8">
    <source>
        <dbReference type="Proteomes" id="UP001168575"/>
    </source>
</evidence>
<dbReference type="Pfam" id="PF01594">
    <property type="entry name" value="AI-2E_transport"/>
    <property type="match status" value="1"/>
</dbReference>
<dbReference type="NCBIfam" id="TIGR02872">
    <property type="entry name" value="spore_ytvI"/>
    <property type="match status" value="1"/>
</dbReference>
<keyword evidence="4 6" id="KW-1133">Transmembrane helix</keyword>
<dbReference type="GO" id="GO:0055085">
    <property type="term" value="P:transmembrane transport"/>
    <property type="evidence" value="ECO:0007669"/>
    <property type="project" value="TreeGrafter"/>
</dbReference>
<dbReference type="InterPro" id="IPR002549">
    <property type="entry name" value="AI-2E-like"/>
</dbReference>
<dbReference type="InterPro" id="IPR014227">
    <property type="entry name" value="YtvI-like"/>
</dbReference>
<evidence type="ECO:0000256" key="6">
    <source>
        <dbReference type="SAM" id="Phobius"/>
    </source>
</evidence>
<evidence type="ECO:0000256" key="2">
    <source>
        <dbReference type="ARBA" id="ARBA00009773"/>
    </source>
</evidence>
<evidence type="ECO:0000256" key="5">
    <source>
        <dbReference type="ARBA" id="ARBA00023136"/>
    </source>
</evidence>
<feature type="transmembrane region" description="Helical" evidence="6">
    <location>
        <begin position="14"/>
        <end position="36"/>
    </location>
</feature>
<feature type="transmembrane region" description="Helical" evidence="6">
    <location>
        <begin position="42"/>
        <end position="59"/>
    </location>
</feature>
<comment type="subcellular location">
    <subcellularLocation>
        <location evidence="1">Membrane</location>
        <topology evidence="1">Multi-pass membrane protein</topology>
    </subcellularLocation>
</comment>
<dbReference type="PANTHER" id="PTHR21716">
    <property type="entry name" value="TRANSMEMBRANE PROTEIN"/>
    <property type="match status" value="1"/>
</dbReference>
<evidence type="ECO:0000256" key="4">
    <source>
        <dbReference type="ARBA" id="ARBA00022989"/>
    </source>
</evidence>
<feature type="transmembrane region" description="Helical" evidence="6">
    <location>
        <begin position="283"/>
        <end position="303"/>
    </location>
</feature>
<keyword evidence="5 6" id="KW-0472">Membrane</keyword>
<protein>
    <submittedName>
        <fullName evidence="7">Sporulation integral membrane protein YtvI</fullName>
    </submittedName>
</protein>
<comment type="similarity">
    <text evidence="2">Belongs to the autoinducer-2 exporter (AI-2E) (TC 2.A.86) family.</text>
</comment>
<gene>
    <name evidence="7" type="primary">ytvI</name>
    <name evidence="7" type="ORF">Q3982_09165</name>
</gene>
<keyword evidence="8" id="KW-1185">Reference proteome</keyword>
<evidence type="ECO:0000256" key="1">
    <source>
        <dbReference type="ARBA" id="ARBA00004141"/>
    </source>
</evidence>
<dbReference type="GO" id="GO:0016020">
    <property type="term" value="C:membrane"/>
    <property type="evidence" value="ECO:0007669"/>
    <property type="project" value="UniProtKB-SubCell"/>
</dbReference>
<accession>A0AA43RJE2</accession>
<proteinExistence type="inferred from homology"/>
<dbReference type="PANTHER" id="PTHR21716:SF68">
    <property type="entry name" value="TRANSPORT PROTEIN YTVI-RELATED"/>
    <property type="match status" value="1"/>
</dbReference>
<dbReference type="AlphaFoldDB" id="A0AA43RJE2"/>
<sequence length="358" mass="38641">MDEQNLRALQRKRFLISLAYVLAIVALAALICRYALGTLLPFLIAWAVAALLRPLLRLIQSRQRRPRRAVGVALTVAFYLVVAFLGTILVSRLFDTAVAVLTAIPELWTETVMPALQTAGEKLEELFAHFDVTLNLSVAEIVSSIGKTVTSYSARLLGKIGNLAFSIPGMLVNMIICVISTVYILLDWNAIRDFLYRQLSDRASDVLAKASGQTAKTLWQYARSYGLIMLITFVEISIGLLLIGIDGAVLIGALIALVDIFPVVGSGTVLLPWTILSLIGGDVRTGVCLLLLYAVVTVIRNIIEPKIVGQQVGLHPLVTLLAMVVGVSVFGGVGMLGLPVAVAVVKQLNDDGAIHLFK</sequence>
<keyword evidence="3 6" id="KW-0812">Transmembrane</keyword>
<evidence type="ECO:0000313" key="7">
    <source>
        <dbReference type="EMBL" id="MDO4842830.1"/>
    </source>
</evidence>
<organism evidence="7 8">
    <name type="scientific">Phoenicibacter congonensis</name>
    <dbReference type="NCBI Taxonomy" id="1944646"/>
    <lineage>
        <taxon>Bacteria</taxon>
        <taxon>Bacillati</taxon>
        <taxon>Actinomycetota</taxon>
        <taxon>Coriobacteriia</taxon>
        <taxon>Eggerthellales</taxon>
        <taxon>Eggerthellaceae</taxon>
        <taxon>Phoenicibacter</taxon>
    </lineage>
</organism>
<feature type="transmembrane region" description="Helical" evidence="6">
    <location>
        <begin position="225"/>
        <end position="245"/>
    </location>
</feature>
<feature type="transmembrane region" description="Helical" evidence="6">
    <location>
        <begin position="323"/>
        <end position="345"/>
    </location>
</feature>
<feature type="transmembrane region" description="Helical" evidence="6">
    <location>
        <begin position="251"/>
        <end position="271"/>
    </location>
</feature>